<name>H8G7F1_9PSEU</name>
<organism evidence="1 2">
    <name type="scientific">Saccharomonospora azurea NA-128</name>
    <dbReference type="NCBI Taxonomy" id="882081"/>
    <lineage>
        <taxon>Bacteria</taxon>
        <taxon>Bacillati</taxon>
        <taxon>Actinomycetota</taxon>
        <taxon>Actinomycetes</taxon>
        <taxon>Pseudonocardiales</taxon>
        <taxon>Pseudonocardiaceae</taxon>
        <taxon>Saccharomonospora</taxon>
    </lineage>
</organism>
<dbReference type="Proteomes" id="UP000004705">
    <property type="component" value="Chromosome"/>
</dbReference>
<protein>
    <submittedName>
        <fullName evidence="1">Uncharacterized protein</fullName>
    </submittedName>
</protein>
<gene>
    <name evidence="1" type="ORF">SacazDRAFT_02443</name>
</gene>
<dbReference type="EMBL" id="CM001466">
    <property type="protein sequence ID" value="EHY89346.1"/>
    <property type="molecule type" value="Genomic_DNA"/>
</dbReference>
<accession>H8G7F1</accession>
<proteinExistence type="predicted"/>
<reference evidence="1 2" key="1">
    <citation type="journal article" date="2012" name="Stand. Genomic Sci.">
        <title>Genome sequence of the soil bacterium Saccharomonospora azurea type strain (NA-128(T)).</title>
        <authorList>
            <person name="Klenk H.P."/>
            <person name="Held B."/>
            <person name="Lucas S."/>
            <person name="Lapidus A."/>
            <person name="Copeland A."/>
            <person name="Hammon N."/>
            <person name="Pitluck S."/>
            <person name="Goodwin L.A."/>
            <person name="Han C."/>
            <person name="Tapia R."/>
            <person name="Brambilla E.M."/>
            <person name="Potter G."/>
            <person name="Land M."/>
            <person name="Ivanova N."/>
            <person name="Rohde M."/>
            <person name="Goker M."/>
            <person name="Detter J.C."/>
            <person name="Kyrpides N.C."/>
            <person name="Woyke T."/>
        </authorList>
    </citation>
    <scope>NUCLEOTIDE SEQUENCE [LARGE SCALE GENOMIC DNA]</scope>
    <source>
        <strain evidence="1 2">NA-128</strain>
    </source>
</reference>
<sequence length="106" mass="11169">MPQDGGVGSTRTVAASQGRLSMRAVWTRWLPLAETPYSGPAQPGARIKLISSVNSRWVKASRSLESSVAVAFEVAPAGAVGGHDEMGRYPVHGFSEATVVVAVSFR</sequence>
<keyword evidence="2" id="KW-1185">Reference proteome</keyword>
<evidence type="ECO:0000313" key="1">
    <source>
        <dbReference type="EMBL" id="EHY89346.1"/>
    </source>
</evidence>
<dbReference type="HOGENOM" id="CLU_2221309_0_0_11"/>
<dbReference type="AlphaFoldDB" id="H8G7F1"/>
<evidence type="ECO:0000313" key="2">
    <source>
        <dbReference type="Proteomes" id="UP000004705"/>
    </source>
</evidence>